<feature type="transmembrane region" description="Helical" evidence="2">
    <location>
        <begin position="54"/>
        <end position="79"/>
    </location>
</feature>
<keyword evidence="6" id="KW-1185">Reference proteome</keyword>
<dbReference type="EnsemblProtists" id="EKX49440">
    <property type="protein sequence ID" value="EKX49440"/>
    <property type="gene ID" value="GUITHDRAFT_162182"/>
</dbReference>
<dbReference type="Pfam" id="PF03924">
    <property type="entry name" value="CHASE"/>
    <property type="match status" value="1"/>
</dbReference>
<organism evidence="4">
    <name type="scientific">Guillardia theta (strain CCMP2712)</name>
    <name type="common">Cryptophyte</name>
    <dbReference type="NCBI Taxonomy" id="905079"/>
    <lineage>
        <taxon>Eukaryota</taxon>
        <taxon>Cryptophyceae</taxon>
        <taxon>Pyrenomonadales</taxon>
        <taxon>Geminigeraceae</taxon>
        <taxon>Guillardia</taxon>
    </lineage>
</organism>
<keyword evidence="2" id="KW-1133">Transmembrane helix</keyword>
<keyword evidence="2" id="KW-0472">Membrane</keyword>
<dbReference type="InterPro" id="IPR006189">
    <property type="entry name" value="CHASE_dom"/>
</dbReference>
<reference evidence="4 6" key="1">
    <citation type="journal article" date="2012" name="Nature">
        <title>Algal genomes reveal evolutionary mosaicism and the fate of nucleomorphs.</title>
        <authorList>
            <consortium name="DOE Joint Genome Institute"/>
            <person name="Curtis B.A."/>
            <person name="Tanifuji G."/>
            <person name="Burki F."/>
            <person name="Gruber A."/>
            <person name="Irimia M."/>
            <person name="Maruyama S."/>
            <person name="Arias M.C."/>
            <person name="Ball S.G."/>
            <person name="Gile G.H."/>
            <person name="Hirakawa Y."/>
            <person name="Hopkins J.F."/>
            <person name="Kuo A."/>
            <person name="Rensing S.A."/>
            <person name="Schmutz J."/>
            <person name="Symeonidi A."/>
            <person name="Elias M."/>
            <person name="Eveleigh R.J."/>
            <person name="Herman E.K."/>
            <person name="Klute M.J."/>
            <person name="Nakayama T."/>
            <person name="Obornik M."/>
            <person name="Reyes-Prieto A."/>
            <person name="Armbrust E.V."/>
            <person name="Aves S.J."/>
            <person name="Beiko R.G."/>
            <person name="Coutinho P."/>
            <person name="Dacks J.B."/>
            <person name="Durnford D.G."/>
            <person name="Fast N.M."/>
            <person name="Green B.R."/>
            <person name="Grisdale C.J."/>
            <person name="Hempel F."/>
            <person name="Henrissat B."/>
            <person name="Hoppner M.P."/>
            <person name="Ishida K."/>
            <person name="Kim E."/>
            <person name="Koreny L."/>
            <person name="Kroth P.G."/>
            <person name="Liu Y."/>
            <person name="Malik S.B."/>
            <person name="Maier U.G."/>
            <person name="McRose D."/>
            <person name="Mock T."/>
            <person name="Neilson J.A."/>
            <person name="Onodera N.T."/>
            <person name="Poole A.M."/>
            <person name="Pritham E.J."/>
            <person name="Richards T.A."/>
            <person name="Rocap G."/>
            <person name="Roy S.W."/>
            <person name="Sarai C."/>
            <person name="Schaack S."/>
            <person name="Shirato S."/>
            <person name="Slamovits C.H."/>
            <person name="Spencer D.F."/>
            <person name="Suzuki S."/>
            <person name="Worden A.Z."/>
            <person name="Zauner S."/>
            <person name="Barry K."/>
            <person name="Bell C."/>
            <person name="Bharti A.K."/>
            <person name="Crow J.A."/>
            <person name="Grimwood J."/>
            <person name="Kramer R."/>
            <person name="Lindquist E."/>
            <person name="Lucas S."/>
            <person name="Salamov A."/>
            <person name="McFadden G.I."/>
            <person name="Lane C.E."/>
            <person name="Keeling P.J."/>
            <person name="Gray M.W."/>
            <person name="Grigoriev I.V."/>
            <person name="Archibald J.M."/>
        </authorList>
    </citation>
    <scope>NUCLEOTIDE SEQUENCE</scope>
    <source>
        <strain evidence="4 6">CCMP2712</strain>
    </source>
</reference>
<reference evidence="6" key="2">
    <citation type="submission" date="2012-11" db="EMBL/GenBank/DDBJ databases">
        <authorList>
            <person name="Kuo A."/>
            <person name="Curtis B.A."/>
            <person name="Tanifuji G."/>
            <person name="Burki F."/>
            <person name="Gruber A."/>
            <person name="Irimia M."/>
            <person name="Maruyama S."/>
            <person name="Arias M.C."/>
            <person name="Ball S.G."/>
            <person name="Gile G.H."/>
            <person name="Hirakawa Y."/>
            <person name="Hopkins J.F."/>
            <person name="Rensing S.A."/>
            <person name="Schmutz J."/>
            <person name="Symeonidi A."/>
            <person name="Elias M."/>
            <person name="Eveleigh R.J."/>
            <person name="Herman E.K."/>
            <person name="Klute M.J."/>
            <person name="Nakayama T."/>
            <person name="Obornik M."/>
            <person name="Reyes-Prieto A."/>
            <person name="Armbrust E.V."/>
            <person name="Aves S.J."/>
            <person name="Beiko R.G."/>
            <person name="Coutinho P."/>
            <person name="Dacks J.B."/>
            <person name="Durnford D.G."/>
            <person name="Fast N.M."/>
            <person name="Green B.R."/>
            <person name="Grisdale C."/>
            <person name="Hempe F."/>
            <person name="Henrissat B."/>
            <person name="Hoppner M.P."/>
            <person name="Ishida K.-I."/>
            <person name="Kim E."/>
            <person name="Koreny L."/>
            <person name="Kroth P.G."/>
            <person name="Liu Y."/>
            <person name="Malik S.-B."/>
            <person name="Maier U.G."/>
            <person name="McRose D."/>
            <person name="Mock T."/>
            <person name="Neilson J.A."/>
            <person name="Onodera N.T."/>
            <person name="Poole A.M."/>
            <person name="Pritham E.J."/>
            <person name="Richards T.A."/>
            <person name="Rocap G."/>
            <person name="Roy S.W."/>
            <person name="Sarai C."/>
            <person name="Schaack S."/>
            <person name="Shirato S."/>
            <person name="Slamovits C.H."/>
            <person name="Spencer D.F."/>
            <person name="Suzuki S."/>
            <person name="Worden A.Z."/>
            <person name="Zauner S."/>
            <person name="Barry K."/>
            <person name="Bell C."/>
            <person name="Bharti A.K."/>
            <person name="Crow J.A."/>
            <person name="Grimwood J."/>
            <person name="Kramer R."/>
            <person name="Lindquist E."/>
            <person name="Lucas S."/>
            <person name="Salamov A."/>
            <person name="McFadden G.I."/>
            <person name="Lane C.E."/>
            <person name="Keeling P.J."/>
            <person name="Gray M.W."/>
            <person name="Grigoriev I.V."/>
            <person name="Archibald J.M."/>
        </authorList>
    </citation>
    <scope>NUCLEOTIDE SEQUENCE</scope>
    <source>
        <strain evidence="6">CCMP2712</strain>
    </source>
</reference>
<feature type="region of interest" description="Disordered" evidence="1">
    <location>
        <begin position="477"/>
        <end position="500"/>
    </location>
</feature>
<evidence type="ECO:0000313" key="5">
    <source>
        <dbReference type="EnsemblProtists" id="EKX49440"/>
    </source>
</evidence>
<dbReference type="PROSITE" id="PS50839">
    <property type="entry name" value="CHASE"/>
    <property type="match status" value="1"/>
</dbReference>
<dbReference type="PaxDb" id="55529-EKX49440"/>
<dbReference type="EMBL" id="JH992982">
    <property type="protein sequence ID" value="EKX49440.1"/>
    <property type="molecule type" value="Genomic_DNA"/>
</dbReference>
<feature type="region of interest" description="Disordered" evidence="1">
    <location>
        <begin position="532"/>
        <end position="555"/>
    </location>
</feature>
<accession>L1JML4</accession>
<sequence length="943" mass="107262">MNGNHEKEKSVKEEESVVLEVDSNSRGNLSSAGSNWATPGWSIREYVHDLLPQFTWRVGVFFLVLILSLNAIGLSTIFTTRQNQIDSRRLEAQSLATYYSAFFSKELQSALLPMYSLAAFITRVPALTDLSGIAQNFKLVPREDGKVYRNVSGIPQSTLNIFSGTCSDILQLTSLSPTMISLQLAPRGIITMTYPAAGNEGATGYDQLEDPTRAPDSLRTISSGEFTMSGPVLLVQGGYFLIGRLPLFVNVDVPGSMDTRKIAGVEREVVAGKNFWGFVTCLFNYPLLLNQSGILQELKSKGIIYNLTRLDVSYASGKAVQSVKVVSSSSSHPIGDGVTVTVQVPNNDWNLTISYVNGFAPRWVNPAIVAVVVCSFFLSCLMIFILLVYKKKRQFEIEGDSCLSEKMREIRRRLRLNKEDGFFLSHEAVPFWRMRESVVFLQRRHLEAAAQLALWRDFDINQVDALYACIVGEEQEQEQEQEQGEQEKVEEQQGKARKHRSHQYHAFRSWLLDVSTNLLQPDYDEAIEHLHEHEHEQDSTEEERQSHVSNTSSFASEATMRVSNCHERFEYFKVKVSKIRIWKDEKCALFRKLKGSVRAYMDELAGLCHYRFEQLVREVGGAELIKLERLKIFEMGPATIDEEGDEERNDAEVGREVIKFRRPSDILIPDQPTFPDLRGMFEGGLTEENWLQMAAVRQDTVGAIRPTSIDKAEREAESMSSVYLCRRVKASSWIPSSTNEDVFIHQLYRRATLLKEEFDKAVLAVIDQHCTFDGRKDFKKRARSYDKVAGHTFSMRRCKFEAAPGTLSVHFAAIKTINRMQAKLEKYKNIRPWPLSACILDPVRISIVCTSPAHVLEVMKWFQEGGQSSKLRVCRVKNKFAYDKQDVQDGYRDLSLAVLFQGPRNLRIIGEIQLHDLSLYNLKTKMHRLYRVNRSAHPDMLGT</sequence>
<reference evidence="5" key="3">
    <citation type="submission" date="2015-06" db="UniProtKB">
        <authorList>
            <consortium name="EnsemblProtists"/>
        </authorList>
    </citation>
    <scope>IDENTIFICATION</scope>
</reference>
<feature type="domain" description="CHASE" evidence="3">
    <location>
        <begin position="186"/>
        <end position="352"/>
    </location>
</feature>
<gene>
    <name evidence="4" type="ORF">GUITHDRAFT_162182</name>
</gene>
<dbReference type="eggNOG" id="ENOG502SSIH">
    <property type="taxonomic scope" value="Eukaryota"/>
</dbReference>
<evidence type="ECO:0000259" key="3">
    <source>
        <dbReference type="PROSITE" id="PS50839"/>
    </source>
</evidence>
<dbReference type="Proteomes" id="UP000011087">
    <property type="component" value="Unassembled WGS sequence"/>
</dbReference>
<feature type="transmembrane region" description="Helical" evidence="2">
    <location>
        <begin position="367"/>
        <end position="389"/>
    </location>
</feature>
<dbReference type="GO" id="GO:0003824">
    <property type="term" value="F:catalytic activity"/>
    <property type="evidence" value="ECO:0007669"/>
    <property type="project" value="UniProtKB-ARBA"/>
</dbReference>
<evidence type="ECO:0000256" key="1">
    <source>
        <dbReference type="SAM" id="MobiDB-lite"/>
    </source>
</evidence>
<evidence type="ECO:0000313" key="4">
    <source>
        <dbReference type="EMBL" id="EKX49440.1"/>
    </source>
</evidence>
<dbReference type="SMART" id="SM01079">
    <property type="entry name" value="CHASE"/>
    <property type="match status" value="1"/>
</dbReference>
<keyword evidence="2" id="KW-0812">Transmembrane</keyword>
<dbReference type="HOGENOM" id="CLU_311573_0_0_1"/>
<proteinExistence type="predicted"/>
<dbReference type="KEGG" id="gtt:GUITHDRAFT_162182"/>
<dbReference type="AlphaFoldDB" id="L1JML4"/>
<dbReference type="GeneID" id="17306119"/>
<feature type="compositionally biased region" description="Basic and acidic residues" evidence="1">
    <location>
        <begin position="485"/>
        <end position="494"/>
    </location>
</feature>
<dbReference type="RefSeq" id="XP_005836420.1">
    <property type="nucleotide sequence ID" value="XM_005836363.1"/>
</dbReference>
<name>L1JML4_GUITC</name>
<protein>
    <recommendedName>
        <fullName evidence="3">CHASE domain-containing protein</fullName>
    </recommendedName>
</protein>
<dbReference type="OrthoDB" id="540454at2759"/>
<evidence type="ECO:0000313" key="6">
    <source>
        <dbReference type="Proteomes" id="UP000011087"/>
    </source>
</evidence>
<evidence type="ECO:0000256" key="2">
    <source>
        <dbReference type="SAM" id="Phobius"/>
    </source>
</evidence>
<feature type="compositionally biased region" description="Basic and acidic residues" evidence="1">
    <location>
        <begin position="532"/>
        <end position="546"/>
    </location>
</feature>